<organism evidence="1 2">
    <name type="scientific">Araneus ventricosus</name>
    <name type="common">Orbweaver spider</name>
    <name type="synonym">Epeira ventricosa</name>
    <dbReference type="NCBI Taxonomy" id="182803"/>
    <lineage>
        <taxon>Eukaryota</taxon>
        <taxon>Metazoa</taxon>
        <taxon>Ecdysozoa</taxon>
        <taxon>Arthropoda</taxon>
        <taxon>Chelicerata</taxon>
        <taxon>Arachnida</taxon>
        <taxon>Araneae</taxon>
        <taxon>Araneomorphae</taxon>
        <taxon>Entelegynae</taxon>
        <taxon>Araneoidea</taxon>
        <taxon>Araneidae</taxon>
        <taxon>Araneus</taxon>
    </lineage>
</organism>
<reference evidence="1 2" key="1">
    <citation type="journal article" date="2019" name="Sci. Rep.">
        <title>Orb-weaving spider Araneus ventricosus genome elucidates the spidroin gene catalogue.</title>
        <authorList>
            <person name="Kono N."/>
            <person name="Nakamura H."/>
            <person name="Ohtoshi R."/>
            <person name="Moran D.A.P."/>
            <person name="Shinohara A."/>
            <person name="Yoshida Y."/>
            <person name="Fujiwara M."/>
            <person name="Mori M."/>
            <person name="Tomita M."/>
            <person name="Arakawa K."/>
        </authorList>
    </citation>
    <scope>NUCLEOTIDE SEQUENCE [LARGE SCALE GENOMIC DNA]</scope>
</reference>
<evidence type="ECO:0000313" key="2">
    <source>
        <dbReference type="Proteomes" id="UP000499080"/>
    </source>
</evidence>
<sequence length="117" mass="13077">MSFGVLVLAKKTFFLPASSLVCRIYDSKMKPQKRKEKAPLIAIPHKNRTLSAQRDAIPSVFPGASEANKNLNELCIAARLCTEEVSCSNSPRVCAMAATFWRNTGSEKVPWSWEKYL</sequence>
<keyword evidence="2" id="KW-1185">Reference proteome</keyword>
<dbReference type="EMBL" id="BGPR01012084">
    <property type="protein sequence ID" value="GBN54475.1"/>
    <property type="molecule type" value="Genomic_DNA"/>
</dbReference>
<dbReference type="AlphaFoldDB" id="A0A4Y2PRH7"/>
<dbReference type="Proteomes" id="UP000499080">
    <property type="component" value="Unassembled WGS sequence"/>
</dbReference>
<comment type="caution">
    <text evidence="1">The sequence shown here is derived from an EMBL/GenBank/DDBJ whole genome shotgun (WGS) entry which is preliminary data.</text>
</comment>
<gene>
    <name evidence="1" type="ORF">AVEN_209905_1</name>
</gene>
<proteinExistence type="predicted"/>
<protein>
    <submittedName>
        <fullName evidence="1">Uncharacterized protein</fullName>
    </submittedName>
</protein>
<name>A0A4Y2PRH7_ARAVE</name>
<evidence type="ECO:0000313" key="1">
    <source>
        <dbReference type="EMBL" id="GBN54475.1"/>
    </source>
</evidence>
<accession>A0A4Y2PRH7</accession>